<sequence length="109" mass="12210">MANDRTLIIKVIKGSKEDKWLQAQKNQSGSIRALIRTASRQIGDTDLREFLEDTGIDRGNFQLNGNSPTLQDQMQKAVESKQSAHNSDNKSSNKNNEPDYDEIMKGLSS</sequence>
<dbReference type="AlphaFoldDB" id="A0A267MEJ8"/>
<dbReference type="RefSeq" id="WP_095182446.1">
    <property type="nucleotide sequence ID" value="NZ_NIBD01000002.1"/>
</dbReference>
<organism evidence="2 3">
    <name type="scientific">Lactobacillus johnsonii</name>
    <dbReference type="NCBI Taxonomy" id="33959"/>
    <lineage>
        <taxon>Bacteria</taxon>
        <taxon>Bacillati</taxon>
        <taxon>Bacillota</taxon>
        <taxon>Bacilli</taxon>
        <taxon>Lactobacillales</taxon>
        <taxon>Lactobacillaceae</taxon>
        <taxon>Lactobacillus</taxon>
    </lineage>
</organism>
<evidence type="ECO:0000313" key="3">
    <source>
        <dbReference type="Proteomes" id="UP000216008"/>
    </source>
</evidence>
<accession>A0A267MEJ8</accession>
<name>A0A267MEJ8_LACJH</name>
<reference evidence="2 3" key="1">
    <citation type="submission" date="2017-05" db="EMBL/GenBank/DDBJ databases">
        <title>Lactobacillus johnsonii from commercial turkeys.</title>
        <authorList>
            <person name="Johnson T.J."/>
            <person name="Youmans B."/>
        </authorList>
    </citation>
    <scope>NUCLEOTIDE SEQUENCE [LARGE SCALE GENOMIC DNA]</scope>
    <source>
        <strain evidence="2 3">UMNLJ114</strain>
    </source>
</reference>
<evidence type="ECO:0000313" key="2">
    <source>
        <dbReference type="EMBL" id="PAB57348.1"/>
    </source>
</evidence>
<feature type="compositionally biased region" description="Polar residues" evidence="1">
    <location>
        <begin position="61"/>
        <end position="85"/>
    </location>
</feature>
<proteinExistence type="predicted"/>
<protein>
    <submittedName>
        <fullName evidence="2">Uncharacterized protein</fullName>
    </submittedName>
</protein>
<dbReference type="EMBL" id="NIBD01000002">
    <property type="protein sequence ID" value="PAB57348.1"/>
    <property type="molecule type" value="Genomic_DNA"/>
</dbReference>
<dbReference type="Proteomes" id="UP000216008">
    <property type="component" value="Unassembled WGS sequence"/>
</dbReference>
<feature type="region of interest" description="Disordered" evidence="1">
    <location>
        <begin position="58"/>
        <end position="109"/>
    </location>
</feature>
<evidence type="ECO:0000256" key="1">
    <source>
        <dbReference type="SAM" id="MobiDB-lite"/>
    </source>
</evidence>
<comment type="caution">
    <text evidence="2">The sequence shown here is derived from an EMBL/GenBank/DDBJ whole genome shotgun (WGS) entry which is preliminary data.</text>
</comment>
<gene>
    <name evidence="2" type="ORF">A3Q24_00455</name>
</gene>